<accession>A0A370D7Y7</accession>
<name>A0A370D7Y7_9GAMM</name>
<comment type="caution">
    <text evidence="2">The sequence shown here is derived from an EMBL/GenBank/DDBJ whole genome shotgun (WGS) entry which is preliminary data.</text>
</comment>
<reference evidence="2 3" key="1">
    <citation type="journal article" date="2018" name="ISME J.">
        <title>Endosymbiont genomes yield clues of tubeworm success.</title>
        <authorList>
            <person name="Li Y."/>
            <person name="Liles M.R."/>
            <person name="Halanych K.M."/>
        </authorList>
    </citation>
    <scope>NUCLEOTIDE SEQUENCE [LARGE SCALE GENOMIC DNA]</scope>
    <source>
        <strain evidence="2">A1464</strain>
    </source>
</reference>
<evidence type="ECO:0000313" key="2">
    <source>
        <dbReference type="EMBL" id="RDH81041.1"/>
    </source>
</evidence>
<organism evidence="2 3">
    <name type="scientific">endosymbiont of Galathealinum brachiosum</name>
    <dbReference type="NCBI Taxonomy" id="2200906"/>
    <lineage>
        <taxon>Bacteria</taxon>
        <taxon>Pseudomonadati</taxon>
        <taxon>Pseudomonadota</taxon>
        <taxon>Gammaproteobacteria</taxon>
        <taxon>sulfur-oxidizing symbionts</taxon>
    </lineage>
</organism>
<dbReference type="AlphaFoldDB" id="A0A370D7Y7"/>
<evidence type="ECO:0000313" key="3">
    <source>
        <dbReference type="Proteomes" id="UP000254266"/>
    </source>
</evidence>
<gene>
    <name evidence="2" type="ORF">DIZ80_13035</name>
</gene>
<dbReference type="Proteomes" id="UP000254266">
    <property type="component" value="Unassembled WGS sequence"/>
</dbReference>
<evidence type="ECO:0000256" key="1">
    <source>
        <dbReference type="SAM" id="SignalP"/>
    </source>
</evidence>
<protein>
    <recommendedName>
        <fullName evidence="4">TIGR03016 family PEP-CTERM system-associated outer membrane protein</fullName>
    </recommendedName>
</protein>
<proteinExistence type="predicted"/>
<dbReference type="EMBL" id="QFXC01000013">
    <property type="protein sequence ID" value="RDH81041.1"/>
    <property type="molecule type" value="Genomic_DNA"/>
</dbReference>
<feature type="signal peptide" evidence="1">
    <location>
        <begin position="1"/>
        <end position="27"/>
    </location>
</feature>
<keyword evidence="1" id="KW-0732">Signal</keyword>
<feature type="chain" id="PRO_5016852224" description="TIGR03016 family PEP-CTERM system-associated outer membrane protein" evidence="1">
    <location>
        <begin position="28"/>
        <end position="441"/>
    </location>
</feature>
<evidence type="ECO:0008006" key="4">
    <source>
        <dbReference type="Google" id="ProtNLM"/>
    </source>
</evidence>
<sequence>MSFKLKLFQIKLTVLSVCVFSITTVNAAEWKVEPSIFLKALYNDNVRMRPDNSNPESSTGFTFEPRVKFSGEEQRVWDVAIDARGKVTQYQDVEDADSDNAFFIFDGGRQTERSNWRLNTSFQRNSNFDTDFDTESPDAGLLDDHTERKTASVSPSVRWSLSETSQISFSLNNTNVAYDEKTNLNYEDYDYDSASFNSLWIITQSHQVGFTGSYSEYDSPDAGFSYDQSILQVDYTYTINQISDVSLSVGGRRLESLIKDQLIGCELINTATGENFGVEPIENYSNGLCPPSFLVLRVIPIFDDVKSKDDGTVVNLSYSSKSETTSHNFTGGRTVIPSSFGGAQEKRSATYQFSIKNTERFSTSFILNAYKTETISGVDSSNDRTRYRFEPSVRYKLNKNWNLDVLYRYIEQNISNSDEGSSSNAVYVNLNLHWPKLASTY</sequence>
<keyword evidence="3" id="KW-1185">Reference proteome</keyword>